<proteinExistence type="predicted"/>
<evidence type="ECO:0000313" key="2">
    <source>
        <dbReference type="Proteomes" id="UP000001025"/>
    </source>
</evidence>
<reference evidence="1 2" key="1">
    <citation type="journal article" date="2003" name="Proc. Natl. Acad. Sci. U.S.A.">
        <title>Complete genome sequence of the marine planctomycete Pirellula sp. strain 1.</title>
        <authorList>
            <person name="Gloeckner F.O."/>
            <person name="Kube M."/>
            <person name="Bauer M."/>
            <person name="Teeling H."/>
            <person name="Lombardot T."/>
            <person name="Ludwig W."/>
            <person name="Gade D."/>
            <person name="Beck A."/>
            <person name="Borzym K."/>
            <person name="Heitmann K."/>
            <person name="Rabus R."/>
            <person name="Schlesner H."/>
            <person name="Amann R."/>
            <person name="Reinhardt R."/>
        </authorList>
    </citation>
    <scope>NUCLEOTIDE SEQUENCE [LARGE SCALE GENOMIC DNA]</scope>
    <source>
        <strain evidence="2">DSM 10527 / NCIMB 13988 / SH1</strain>
    </source>
</reference>
<dbReference type="EMBL" id="BX294147">
    <property type="protein sequence ID" value="CAD78657.1"/>
    <property type="molecule type" value="Genomic_DNA"/>
</dbReference>
<protein>
    <submittedName>
        <fullName evidence="1">Uncharacterized protein</fullName>
    </submittedName>
</protein>
<name>Q7UFM5_RHOBA</name>
<dbReference type="EnsemblBacteria" id="CAD78657">
    <property type="protein sequence ID" value="CAD78657"/>
    <property type="gene ID" value="RB8473"/>
</dbReference>
<dbReference type="AlphaFoldDB" id="Q7UFM5"/>
<accession>Q7UFM5</accession>
<sequence length="41" mass="4390">MKTFGLMLCSVDLLIACVRHFCERVHDSLCSKASAGTSGTT</sequence>
<organism evidence="1 2">
    <name type="scientific">Rhodopirellula baltica (strain DSM 10527 / NCIMB 13988 / SH1)</name>
    <dbReference type="NCBI Taxonomy" id="243090"/>
    <lineage>
        <taxon>Bacteria</taxon>
        <taxon>Pseudomonadati</taxon>
        <taxon>Planctomycetota</taxon>
        <taxon>Planctomycetia</taxon>
        <taxon>Pirellulales</taxon>
        <taxon>Pirellulaceae</taxon>
        <taxon>Rhodopirellula</taxon>
    </lineage>
</organism>
<keyword evidence="2" id="KW-1185">Reference proteome</keyword>
<gene>
    <name evidence="1" type="ordered locus">RB8473</name>
</gene>
<dbReference type="HOGENOM" id="CLU_3275768_0_0_0"/>
<dbReference type="Proteomes" id="UP000001025">
    <property type="component" value="Chromosome"/>
</dbReference>
<dbReference type="InParanoid" id="Q7UFM5"/>
<dbReference type="KEGG" id="rba:RB8473"/>
<evidence type="ECO:0000313" key="1">
    <source>
        <dbReference type="EMBL" id="CAD78657.1"/>
    </source>
</evidence>